<evidence type="ECO:0000256" key="3">
    <source>
        <dbReference type="ARBA" id="ARBA00004443"/>
    </source>
</evidence>
<evidence type="ECO:0000256" key="9">
    <source>
        <dbReference type="ARBA" id="ARBA00041372"/>
    </source>
</evidence>
<dbReference type="GO" id="GO:0005759">
    <property type="term" value="C:mitochondrial matrix"/>
    <property type="evidence" value="ECO:0007669"/>
    <property type="project" value="UniProtKB-SubCell"/>
</dbReference>
<dbReference type="GO" id="GO:0046872">
    <property type="term" value="F:metal ion binding"/>
    <property type="evidence" value="ECO:0007669"/>
    <property type="project" value="InterPro"/>
</dbReference>
<evidence type="ECO:0000256" key="8">
    <source>
        <dbReference type="ARBA" id="ARBA00023136"/>
    </source>
</evidence>
<keyword evidence="6" id="KW-0809">Transit peptide</keyword>
<dbReference type="InterPro" id="IPR050361">
    <property type="entry name" value="MPP/UQCRC_Complex"/>
</dbReference>
<feature type="domain" description="Peptidase M16 C-terminal" evidence="13">
    <location>
        <begin position="222"/>
        <end position="388"/>
    </location>
</feature>
<evidence type="ECO:0000256" key="5">
    <source>
        <dbReference type="ARBA" id="ARBA00022792"/>
    </source>
</evidence>
<comment type="subcellular location">
    <subcellularLocation>
        <location evidence="3">Mitochondrion inner membrane</location>
        <topology evidence="3">Peripheral membrane protein</topology>
        <orientation evidence="3">Matrix side</orientation>
    </subcellularLocation>
    <subcellularLocation>
        <location evidence="2">Mitochondrion matrix</location>
    </subcellularLocation>
</comment>
<evidence type="ECO:0000259" key="13">
    <source>
        <dbReference type="Pfam" id="PF05193"/>
    </source>
</evidence>
<sequence length="492" mass="53414">MYRVALSRFRALKGPSGNLAAARYATSSAVAPLDTPLDSVSLPPPLPDYVAPSETKIKTLSNGVRIASEQLPTPAASIGLFINCGSIYETPISSGASHLLERMAFKSTTNRSHLRVVREVEAIGGNTLASATRECMTYTFDALKTYVPGMVELLIDCVRNPAFLEWEINEELQKIKAELEEVSKNPERLILEAVHSAGYSGALANPLLVPESAIGRLNSGILEEFVTENYKGNRIVLAASGIEHEELLQIAEPLLSDLPAGPPVNEPKSVYVGGDFRRRADSPSTHFALAFEVPGGWNNEKDTVTLTVLQMLMGGGGSFSAGGPGKGMHSRLYLRVLNEYQQIHSFSAFNSIFNNTGLFGIYGSTSSDFVSRAVEIAAEELLVLATEGSVFEPVLVAVSQLMIKRAQEATKSAVLMNLESRMIIAEDIGRQILTYGERKSVHAFLKMVDEVTLRDITNMAKKVISSPLTMASYGDVFRVPSYESVSSKFRAK</sequence>
<evidence type="ECO:0000256" key="6">
    <source>
        <dbReference type="ARBA" id="ARBA00022946"/>
    </source>
</evidence>
<proteinExistence type="inferred from homology"/>
<comment type="caution">
    <text evidence="14">The sequence shown here is derived from an EMBL/GenBank/DDBJ whole genome shotgun (WGS) entry which is preliminary data.</text>
</comment>
<evidence type="ECO:0000313" key="15">
    <source>
        <dbReference type="Proteomes" id="UP000325315"/>
    </source>
</evidence>
<evidence type="ECO:0000259" key="12">
    <source>
        <dbReference type="Pfam" id="PF00675"/>
    </source>
</evidence>
<dbReference type="FunFam" id="3.30.830.10:FF:000008">
    <property type="entry name" value="Mitochondrial-processing peptidase subunit beta"/>
    <property type="match status" value="1"/>
</dbReference>
<dbReference type="GO" id="GO:0005743">
    <property type="term" value="C:mitochondrial inner membrane"/>
    <property type="evidence" value="ECO:0007669"/>
    <property type="project" value="UniProtKB-SubCell"/>
</dbReference>
<dbReference type="Pfam" id="PF00675">
    <property type="entry name" value="Peptidase_M16"/>
    <property type="match status" value="1"/>
</dbReference>
<keyword evidence="7" id="KW-0496">Mitochondrion</keyword>
<protein>
    <recommendedName>
        <fullName evidence="10">Complex III subunit II</fullName>
    </recommendedName>
    <alternativeName>
        <fullName evidence="9">Core protein II</fullName>
    </alternativeName>
</protein>
<keyword evidence="15" id="KW-1185">Reference proteome</keyword>
<evidence type="ECO:0000256" key="11">
    <source>
        <dbReference type="RuleBase" id="RU004447"/>
    </source>
</evidence>
<dbReference type="SUPFAM" id="SSF63411">
    <property type="entry name" value="LuxS/MPP-like metallohydrolase"/>
    <property type="match status" value="2"/>
</dbReference>
<dbReference type="InterPro" id="IPR001431">
    <property type="entry name" value="Pept_M16_Zn_BS"/>
</dbReference>
<dbReference type="PROSITE" id="PS00143">
    <property type="entry name" value="INSULINASE"/>
    <property type="match status" value="1"/>
</dbReference>
<accession>A0A5B6WAI6</accession>
<keyword evidence="8" id="KW-0472">Membrane</keyword>
<dbReference type="OrthoDB" id="10251424at2759"/>
<dbReference type="InterPro" id="IPR011249">
    <property type="entry name" value="Metalloenz_LuxS/M16"/>
</dbReference>
<feature type="domain" description="Peptidase M16 N-terminal" evidence="12">
    <location>
        <begin position="65"/>
        <end position="210"/>
    </location>
</feature>
<dbReference type="Gene3D" id="3.30.830.10">
    <property type="entry name" value="Metalloenzyme, LuxS/M16 peptidase-like"/>
    <property type="match status" value="2"/>
</dbReference>
<dbReference type="GO" id="GO:0004222">
    <property type="term" value="F:metalloendopeptidase activity"/>
    <property type="evidence" value="ECO:0007669"/>
    <property type="project" value="InterPro"/>
</dbReference>
<evidence type="ECO:0000256" key="7">
    <source>
        <dbReference type="ARBA" id="ARBA00023128"/>
    </source>
</evidence>
<reference evidence="15" key="1">
    <citation type="journal article" date="2019" name="Plant Biotechnol. J.">
        <title>Genome sequencing of the Australian wild diploid species Gossypium australe highlights disease resistance and delayed gland morphogenesis.</title>
        <authorList>
            <person name="Cai Y."/>
            <person name="Cai X."/>
            <person name="Wang Q."/>
            <person name="Wang P."/>
            <person name="Zhang Y."/>
            <person name="Cai C."/>
            <person name="Xu Y."/>
            <person name="Wang K."/>
            <person name="Zhou Z."/>
            <person name="Wang C."/>
            <person name="Geng S."/>
            <person name="Li B."/>
            <person name="Dong Q."/>
            <person name="Hou Y."/>
            <person name="Wang H."/>
            <person name="Ai P."/>
            <person name="Liu Z."/>
            <person name="Yi F."/>
            <person name="Sun M."/>
            <person name="An G."/>
            <person name="Cheng J."/>
            <person name="Zhang Y."/>
            <person name="Shi Q."/>
            <person name="Xie Y."/>
            <person name="Shi X."/>
            <person name="Chang Y."/>
            <person name="Huang F."/>
            <person name="Chen Y."/>
            <person name="Hong S."/>
            <person name="Mi L."/>
            <person name="Sun Q."/>
            <person name="Zhang L."/>
            <person name="Zhou B."/>
            <person name="Peng R."/>
            <person name="Zhang X."/>
            <person name="Liu F."/>
        </authorList>
    </citation>
    <scope>NUCLEOTIDE SEQUENCE [LARGE SCALE GENOMIC DNA]</scope>
    <source>
        <strain evidence="15">cv. PA1801</strain>
    </source>
</reference>
<dbReference type="FunFam" id="3.30.830.10:FF:000022">
    <property type="entry name" value="mitochondrial-processing peptidase subunit alpha"/>
    <property type="match status" value="1"/>
</dbReference>
<dbReference type="EMBL" id="SMMG02000004">
    <property type="protein sequence ID" value="KAA3478590.1"/>
    <property type="molecule type" value="Genomic_DNA"/>
</dbReference>
<name>A0A5B6WAI6_9ROSI</name>
<evidence type="ECO:0000256" key="1">
    <source>
        <dbReference type="ARBA" id="ARBA00002123"/>
    </source>
</evidence>
<dbReference type="Pfam" id="PF05193">
    <property type="entry name" value="Peptidase_M16_C"/>
    <property type="match status" value="1"/>
</dbReference>
<keyword evidence="5" id="KW-0999">Mitochondrion inner membrane</keyword>
<dbReference type="InterPro" id="IPR007863">
    <property type="entry name" value="Peptidase_M16_C"/>
</dbReference>
<dbReference type="GO" id="GO:0006508">
    <property type="term" value="P:proteolysis"/>
    <property type="evidence" value="ECO:0007669"/>
    <property type="project" value="InterPro"/>
</dbReference>
<evidence type="ECO:0000313" key="14">
    <source>
        <dbReference type="EMBL" id="KAA3478590.1"/>
    </source>
</evidence>
<evidence type="ECO:0000256" key="10">
    <source>
        <dbReference type="ARBA" id="ARBA00075935"/>
    </source>
</evidence>
<dbReference type="PANTHER" id="PTHR11851:SF203">
    <property type="entry name" value="MITOCHONDRIAL-PROCESSING PEPTIDASE SUBUNIT ALPHA-1, MITOCHONDRIAL-RELATED"/>
    <property type="match status" value="1"/>
</dbReference>
<comment type="function">
    <text evidence="1">Substrate recognition and binding subunit of the essential mitochondrial processing protease (MPP), which cleaves the mitochondrial sequence off newly imported precursors proteins.</text>
</comment>
<evidence type="ECO:0000256" key="2">
    <source>
        <dbReference type="ARBA" id="ARBA00004305"/>
    </source>
</evidence>
<dbReference type="InterPro" id="IPR011765">
    <property type="entry name" value="Pept_M16_N"/>
</dbReference>
<organism evidence="14 15">
    <name type="scientific">Gossypium australe</name>
    <dbReference type="NCBI Taxonomy" id="47621"/>
    <lineage>
        <taxon>Eukaryota</taxon>
        <taxon>Viridiplantae</taxon>
        <taxon>Streptophyta</taxon>
        <taxon>Embryophyta</taxon>
        <taxon>Tracheophyta</taxon>
        <taxon>Spermatophyta</taxon>
        <taxon>Magnoliopsida</taxon>
        <taxon>eudicotyledons</taxon>
        <taxon>Gunneridae</taxon>
        <taxon>Pentapetalae</taxon>
        <taxon>rosids</taxon>
        <taxon>malvids</taxon>
        <taxon>Malvales</taxon>
        <taxon>Malvaceae</taxon>
        <taxon>Malvoideae</taxon>
        <taxon>Gossypium</taxon>
    </lineage>
</organism>
<dbReference type="Proteomes" id="UP000325315">
    <property type="component" value="Unassembled WGS sequence"/>
</dbReference>
<dbReference type="PANTHER" id="PTHR11851">
    <property type="entry name" value="METALLOPROTEASE"/>
    <property type="match status" value="1"/>
</dbReference>
<comment type="similarity">
    <text evidence="4 11">Belongs to the peptidase M16 family.</text>
</comment>
<evidence type="ECO:0000256" key="4">
    <source>
        <dbReference type="ARBA" id="ARBA00007261"/>
    </source>
</evidence>
<gene>
    <name evidence="14" type="ORF">EPI10_012378</name>
</gene>
<dbReference type="AlphaFoldDB" id="A0A5B6WAI6"/>